<name>A0AA85JY79_TRIRE</name>
<evidence type="ECO:0000256" key="1">
    <source>
        <dbReference type="ARBA" id="ARBA00004173"/>
    </source>
</evidence>
<evidence type="ECO:0000259" key="6">
    <source>
        <dbReference type="Pfam" id="PF04849"/>
    </source>
</evidence>
<feature type="compositionally biased region" description="Low complexity" evidence="5">
    <location>
        <begin position="213"/>
        <end position="224"/>
    </location>
</feature>
<feature type="region of interest" description="Disordered" evidence="5">
    <location>
        <begin position="647"/>
        <end position="757"/>
    </location>
</feature>
<feature type="compositionally biased region" description="Polar residues" evidence="5">
    <location>
        <begin position="170"/>
        <end position="179"/>
    </location>
</feature>
<dbReference type="Pfam" id="PF04849">
    <property type="entry name" value="HAP1_N"/>
    <property type="match status" value="1"/>
</dbReference>
<dbReference type="GO" id="GO:0005739">
    <property type="term" value="C:mitochondrion"/>
    <property type="evidence" value="ECO:0007669"/>
    <property type="project" value="UniProtKB-SubCell"/>
</dbReference>
<dbReference type="InterPro" id="IPR051946">
    <property type="entry name" value="Intracell_Traff-Reg"/>
</dbReference>
<dbReference type="PANTHER" id="PTHR15751">
    <property type="entry name" value="TRAFFICKING KINESIN-BINDING PROTEIN"/>
    <property type="match status" value="1"/>
</dbReference>
<feature type="coiled-coil region" evidence="4">
    <location>
        <begin position="38"/>
        <end position="93"/>
    </location>
</feature>
<feature type="region of interest" description="Disordered" evidence="5">
    <location>
        <begin position="599"/>
        <end position="633"/>
    </location>
</feature>
<evidence type="ECO:0000256" key="2">
    <source>
        <dbReference type="ARBA" id="ARBA00023054"/>
    </source>
</evidence>
<evidence type="ECO:0000256" key="5">
    <source>
        <dbReference type="SAM" id="MobiDB-lite"/>
    </source>
</evidence>
<comment type="subcellular location">
    <subcellularLocation>
        <location evidence="1">Mitochondrion</location>
    </subcellularLocation>
</comment>
<dbReference type="GO" id="GO:0031410">
    <property type="term" value="C:cytoplasmic vesicle"/>
    <property type="evidence" value="ECO:0007669"/>
    <property type="project" value="TreeGrafter"/>
</dbReference>
<feature type="domain" description="HAP1 N-terminal" evidence="6">
    <location>
        <begin position="2"/>
        <end position="93"/>
    </location>
</feature>
<feature type="region of interest" description="Disordered" evidence="5">
    <location>
        <begin position="131"/>
        <end position="179"/>
    </location>
</feature>
<keyword evidence="3" id="KW-0496">Mitochondrion</keyword>
<dbReference type="Proteomes" id="UP000050795">
    <property type="component" value="Unassembled WGS sequence"/>
</dbReference>
<dbReference type="AlphaFoldDB" id="A0AA85JY79"/>
<proteinExistence type="predicted"/>
<dbReference type="GO" id="GO:0017022">
    <property type="term" value="F:myosin binding"/>
    <property type="evidence" value="ECO:0007669"/>
    <property type="project" value="TreeGrafter"/>
</dbReference>
<feature type="compositionally biased region" description="Polar residues" evidence="5">
    <location>
        <begin position="705"/>
        <end position="721"/>
    </location>
</feature>
<feature type="region of interest" description="Disordered" evidence="5">
    <location>
        <begin position="422"/>
        <end position="441"/>
    </location>
</feature>
<feature type="compositionally biased region" description="Polar residues" evidence="5">
    <location>
        <begin position="427"/>
        <end position="437"/>
    </location>
</feature>
<evidence type="ECO:0000313" key="8">
    <source>
        <dbReference type="WBParaSite" id="TREG1_54290.1"/>
    </source>
</evidence>
<reference evidence="7" key="1">
    <citation type="submission" date="2022-06" db="EMBL/GenBank/DDBJ databases">
        <authorList>
            <person name="Berger JAMES D."/>
            <person name="Berger JAMES D."/>
        </authorList>
    </citation>
    <scope>NUCLEOTIDE SEQUENCE [LARGE SCALE GENOMIC DNA]</scope>
</reference>
<feature type="compositionally biased region" description="Polar residues" evidence="5">
    <location>
        <begin position="131"/>
        <end position="154"/>
    </location>
</feature>
<protein>
    <recommendedName>
        <fullName evidence="6">HAP1 N-terminal domain-containing protein</fullName>
    </recommendedName>
</protein>
<evidence type="ECO:0000313" key="7">
    <source>
        <dbReference type="Proteomes" id="UP000050795"/>
    </source>
</evidence>
<feature type="compositionally biased region" description="Low complexity" evidence="5">
    <location>
        <begin position="725"/>
        <end position="746"/>
    </location>
</feature>
<organism evidence="7 8">
    <name type="scientific">Trichobilharzia regenti</name>
    <name type="common">Nasal bird schistosome</name>
    <dbReference type="NCBI Taxonomy" id="157069"/>
    <lineage>
        <taxon>Eukaryota</taxon>
        <taxon>Metazoa</taxon>
        <taxon>Spiralia</taxon>
        <taxon>Lophotrochozoa</taxon>
        <taxon>Platyhelminthes</taxon>
        <taxon>Trematoda</taxon>
        <taxon>Digenea</taxon>
        <taxon>Strigeidida</taxon>
        <taxon>Schistosomatoidea</taxon>
        <taxon>Schistosomatidae</taxon>
        <taxon>Trichobilharzia</taxon>
    </lineage>
</organism>
<dbReference type="InterPro" id="IPR006933">
    <property type="entry name" value="HAP1_N"/>
</dbReference>
<feature type="region of interest" description="Disordered" evidence="5">
    <location>
        <begin position="211"/>
        <end position="279"/>
    </location>
</feature>
<sequence>MHIRTLSDELAKKSDAYINQQSEVTRLLTRGLDLESRVKQLTAENEMLINRLKEAQISQTLLTSELKTSRDKYDECLTLYNEARSEIRALRKRSRRSYFRPGSLMSNTSIMNSPTSWHHTPSLSSNYLSGIAITPTQSDPDPTSCYNPSSSHQNVSDDDDGSSSSLDMLATQQHPGSDNLETTLAADLAHTKMKEYAADNVKHLFRAMEQVRSTRTPSSQPTSSIDNNNHNIMLPESGQEDTVSSSGFVSGSEPSENPLKHRSGGSEQVSDSGSPYAGRLLANQNISPIHLQDVERRPGSGGYQQQQHHHYYQTRSNHEHLLESEKRHSWLGCCDISSNVSEKGYLSGHDYNIKYKNSFDDSLLSCDPDVVGTNQLYYKLPQRLKLIKPLDGSNVLQHWQNLATPSFTRALFDAPLPGVQSRAGVPNTASNSASNTKITDDNIDDKRRTMSFQPLPLNSISSKYDDGLTTYSTFNSPQTQTNVKFPCDSLERRHKISLIYRRQIYVYQFGSNSSTCLLNNRIRARSLDHLIMGSPSGTTTGGGGGSSYCKDKINESVQFSRAFNHIRLDDSSMTMSPTAPFRTPFSLTSLVSAILPFSVSPQSDDKSSSVSKPSVTSSSNITESMRLRPKCPLATTTTGLQGLLDMHKEEDSDTSKTLLHRTSSSTTSKSIPANQTTSSSSSSIPICSNTPNPQPPTLICPNIVNRPTQYTRSSRGTNLTEITEESSSPPKSQESLSQQQQQQETQQIHETTLGSQE</sequence>
<feature type="compositionally biased region" description="Polar residues" evidence="5">
    <location>
        <begin position="748"/>
        <end position="757"/>
    </location>
</feature>
<keyword evidence="2 4" id="KW-0175">Coiled coil</keyword>
<feature type="compositionally biased region" description="Low complexity" evidence="5">
    <location>
        <begin position="599"/>
        <end position="619"/>
    </location>
</feature>
<feature type="compositionally biased region" description="Low complexity" evidence="5">
    <location>
        <begin position="243"/>
        <end position="256"/>
    </location>
</feature>
<keyword evidence="7" id="KW-1185">Reference proteome</keyword>
<dbReference type="GO" id="GO:0047496">
    <property type="term" value="P:vesicle transport along microtubule"/>
    <property type="evidence" value="ECO:0007669"/>
    <property type="project" value="TreeGrafter"/>
</dbReference>
<dbReference type="WBParaSite" id="TREG1_54290.1">
    <property type="protein sequence ID" value="TREG1_54290.1"/>
    <property type="gene ID" value="TREG1_54290"/>
</dbReference>
<feature type="compositionally biased region" description="Low complexity" evidence="5">
    <location>
        <begin position="655"/>
        <end position="691"/>
    </location>
</feature>
<dbReference type="PANTHER" id="PTHR15751:SF12">
    <property type="entry name" value="TRAFFICKING KINESIN-BINDING PROTEIN MILT"/>
    <property type="match status" value="1"/>
</dbReference>
<evidence type="ECO:0000256" key="3">
    <source>
        <dbReference type="ARBA" id="ARBA00023128"/>
    </source>
</evidence>
<evidence type="ECO:0000256" key="4">
    <source>
        <dbReference type="SAM" id="Coils"/>
    </source>
</evidence>
<dbReference type="GO" id="GO:0006605">
    <property type="term" value="P:protein targeting"/>
    <property type="evidence" value="ECO:0007669"/>
    <property type="project" value="TreeGrafter"/>
</dbReference>
<reference evidence="8" key="2">
    <citation type="submission" date="2023-11" db="UniProtKB">
        <authorList>
            <consortium name="WormBaseParasite"/>
        </authorList>
    </citation>
    <scope>IDENTIFICATION</scope>
</reference>
<accession>A0AA85JY79</accession>
<dbReference type="GO" id="GO:0048311">
    <property type="term" value="P:mitochondrion distribution"/>
    <property type="evidence" value="ECO:0007669"/>
    <property type="project" value="TreeGrafter"/>
</dbReference>